<name>A0A976QWY8_THEOR</name>
<dbReference type="Proteomes" id="UP000244811">
    <property type="component" value="Chromosome 3"/>
</dbReference>
<gene>
    <name evidence="1" type="ORF">MACK_002120</name>
</gene>
<accession>A0A976QWY8</accession>
<evidence type="ECO:0000313" key="2">
    <source>
        <dbReference type="Proteomes" id="UP000244811"/>
    </source>
</evidence>
<protein>
    <submittedName>
        <fullName evidence="1">Uncharacterized protein</fullName>
    </submittedName>
</protein>
<sequence length="266" mass="30798">MEDESEYEKFVISEHQVSSVGLEPSSEQATPSLSELNKITRMIVRRVLSQSPYPTKYEDVRLIVKHYLPDLTTHNISNSLIENAKNTLSRVFGLSLEDVKYGQGKRDLFLKQTISFKAHDLKTLTQGDHELRGFILLLVPCFKAHNNEISLKFLCEVFEKIGKTHMIPTCKEDEEALVMKLKTVKRKKDVKYNSKDFAHISDYLLYAKDLSYVYITFQSQVLDLLSSVTISPGYRFNIEYHKDEYVSEFKALDEATFNRGLDIFFE</sequence>
<reference evidence="1" key="1">
    <citation type="submission" date="2022-07" db="EMBL/GenBank/DDBJ databases">
        <title>Evaluation of T. orientalis genome assembly methods using nanopore sequencing and analysis of variation between genomes.</title>
        <authorList>
            <person name="Yam J."/>
            <person name="Micallef M.L."/>
            <person name="Liu M."/>
            <person name="Djordjevic S.P."/>
            <person name="Bogema D.R."/>
            <person name="Jenkins C."/>
        </authorList>
    </citation>
    <scope>NUCLEOTIDE SEQUENCE</scope>
    <source>
        <strain evidence="1">Goon Nure</strain>
    </source>
</reference>
<evidence type="ECO:0000313" key="1">
    <source>
        <dbReference type="EMBL" id="UKK01307.2"/>
    </source>
</evidence>
<dbReference type="AlphaFoldDB" id="A0A976QWY8"/>
<dbReference type="EMBL" id="CP056070">
    <property type="protein sequence ID" value="UKK01307.2"/>
    <property type="molecule type" value="Genomic_DNA"/>
</dbReference>
<organism evidence="1 2">
    <name type="scientific">Theileria orientalis</name>
    <dbReference type="NCBI Taxonomy" id="68886"/>
    <lineage>
        <taxon>Eukaryota</taxon>
        <taxon>Sar</taxon>
        <taxon>Alveolata</taxon>
        <taxon>Apicomplexa</taxon>
        <taxon>Aconoidasida</taxon>
        <taxon>Piroplasmida</taxon>
        <taxon>Theileriidae</taxon>
        <taxon>Theileria</taxon>
    </lineage>
</organism>
<proteinExistence type="predicted"/>